<dbReference type="PANTHER" id="PTHR31737">
    <property type="entry name" value="PROTEIN TOS1"/>
    <property type="match status" value="1"/>
</dbReference>
<dbReference type="Pfam" id="PF10290">
    <property type="entry name" value="YJL171C_Tos1_N"/>
    <property type="match status" value="1"/>
</dbReference>
<evidence type="ECO:0000256" key="5">
    <source>
        <dbReference type="ARBA" id="ARBA00022801"/>
    </source>
</evidence>
<keyword evidence="6" id="KW-0326">Glycosidase</keyword>
<feature type="domain" description="Cell wall protein YJL171C/Tos1 C-terminal" evidence="10">
    <location>
        <begin position="236"/>
        <end position="458"/>
    </location>
</feature>
<evidence type="ECO:0000256" key="8">
    <source>
        <dbReference type="SAM" id="MobiDB-lite"/>
    </source>
</evidence>
<sequence>MRFLTAGAVLAATFTGVVADLCEHGSTDDGGNWYCQEVKAVTYTGLSGSGSYNKVTSMDSTSSTCSSSPFGYSGSMSPLDEEVSLHFRGPLALKQFAVYTPGSSSSKAKKAKRSGMKRHGHEHLEKHKRHAHEAAQQAENDKRALGDVVIATIDGQVVSWLNNWSGEATTAAEAAAPATTLATSAAPAATTAAAETSAVEASSSSAVNTFNRVAAQKASSTPSSSGAAATQTSTSGSWSRQAYYNAASGHADGVVFLNHNGGQGSGVFDYTFGNSLSYASEDATSGSSSPQVLADTTLPSNTEVVIMSDSECNNGDCGYTRDGTVAYHGWGGSQKAFLFEFQMPQDSSNDASFNGNMPAIWMLNAQIPRTLQYGQADCSCWTTGCGEFDIFEVLAPGDERCKSTLHGNINGGDSDYFKRPTDSTIKAAMIMNGDNIHIKVLDDSYEFGSSLDEAAISDICSSTLIESLLVSIFNLVS</sequence>
<dbReference type="Proteomes" id="UP001562354">
    <property type="component" value="Unassembled WGS sequence"/>
</dbReference>
<feature type="compositionally biased region" description="Basic residues" evidence="8">
    <location>
        <begin position="107"/>
        <end position="131"/>
    </location>
</feature>
<keyword evidence="4 9" id="KW-0732">Signal</keyword>
<organism evidence="12 13">
    <name type="scientific">Neodothiora populina</name>
    <dbReference type="NCBI Taxonomy" id="2781224"/>
    <lineage>
        <taxon>Eukaryota</taxon>
        <taxon>Fungi</taxon>
        <taxon>Dikarya</taxon>
        <taxon>Ascomycota</taxon>
        <taxon>Pezizomycotina</taxon>
        <taxon>Dothideomycetes</taxon>
        <taxon>Dothideomycetidae</taxon>
        <taxon>Dothideales</taxon>
        <taxon>Dothioraceae</taxon>
        <taxon>Neodothiora</taxon>
    </lineage>
</organism>
<evidence type="ECO:0000313" key="12">
    <source>
        <dbReference type="EMBL" id="KAL1303661.1"/>
    </source>
</evidence>
<gene>
    <name evidence="12" type="ORF">AAFC00_007016</name>
</gene>
<evidence type="ECO:0000259" key="10">
    <source>
        <dbReference type="Pfam" id="PF10287"/>
    </source>
</evidence>
<feature type="signal peptide" evidence="9">
    <location>
        <begin position="1"/>
        <end position="19"/>
    </location>
</feature>
<feature type="domain" description="Cell wall protein YJL171C/Tos1 N-terminal" evidence="11">
    <location>
        <begin position="40"/>
        <end position="101"/>
    </location>
</feature>
<accession>A0ABR3PC14</accession>
<comment type="similarity">
    <text evidence="2">Belongs to the PGA52 family.</text>
</comment>
<evidence type="ECO:0000256" key="6">
    <source>
        <dbReference type="ARBA" id="ARBA00023295"/>
    </source>
</evidence>
<evidence type="ECO:0000256" key="9">
    <source>
        <dbReference type="SAM" id="SignalP"/>
    </source>
</evidence>
<dbReference type="EMBL" id="JBFMKM010000010">
    <property type="protein sequence ID" value="KAL1303661.1"/>
    <property type="molecule type" value="Genomic_DNA"/>
</dbReference>
<comment type="caution">
    <text evidence="12">The sequence shown here is derived from an EMBL/GenBank/DDBJ whole genome shotgun (WGS) entry which is preliminary data.</text>
</comment>
<keyword evidence="7" id="KW-0961">Cell wall biogenesis/degradation</keyword>
<feature type="region of interest" description="Disordered" evidence="8">
    <location>
        <begin position="102"/>
        <end position="141"/>
    </location>
</feature>
<protein>
    <recommendedName>
        <fullName evidence="3">glucan endo-1,3-beta-D-glucosidase</fullName>
        <ecNumber evidence="3">3.2.1.39</ecNumber>
    </recommendedName>
</protein>
<keyword evidence="13" id="KW-1185">Reference proteome</keyword>
<comment type="catalytic activity">
    <reaction evidence="1">
        <text>Hydrolysis of (1-&gt;3)-beta-D-glucosidic linkages in (1-&gt;3)-beta-D-glucans.</text>
        <dbReference type="EC" id="3.2.1.39"/>
    </reaction>
</comment>
<evidence type="ECO:0000256" key="3">
    <source>
        <dbReference type="ARBA" id="ARBA00012780"/>
    </source>
</evidence>
<evidence type="ECO:0000256" key="4">
    <source>
        <dbReference type="ARBA" id="ARBA00022729"/>
    </source>
</evidence>
<dbReference type="RefSeq" id="XP_069199936.1">
    <property type="nucleotide sequence ID" value="XM_069347064.1"/>
</dbReference>
<keyword evidence="5" id="KW-0378">Hydrolase</keyword>
<evidence type="ECO:0000256" key="7">
    <source>
        <dbReference type="ARBA" id="ARBA00023316"/>
    </source>
</evidence>
<dbReference type="InterPro" id="IPR018805">
    <property type="entry name" value="YJL171C/Tos1_C"/>
</dbReference>
<evidence type="ECO:0000313" key="13">
    <source>
        <dbReference type="Proteomes" id="UP001562354"/>
    </source>
</evidence>
<dbReference type="Gene3D" id="2.60.120.200">
    <property type="match status" value="1"/>
</dbReference>
<dbReference type="InterPro" id="IPR018807">
    <property type="entry name" value="YJL171C/Tos1_N"/>
</dbReference>
<name>A0ABR3PC14_9PEZI</name>
<feature type="chain" id="PRO_5045596009" description="glucan endo-1,3-beta-D-glucosidase" evidence="9">
    <location>
        <begin position="20"/>
        <end position="477"/>
    </location>
</feature>
<dbReference type="Pfam" id="PF10287">
    <property type="entry name" value="YJL171C_Tos1_C"/>
    <property type="match status" value="1"/>
</dbReference>
<evidence type="ECO:0000259" key="11">
    <source>
        <dbReference type="Pfam" id="PF10290"/>
    </source>
</evidence>
<dbReference type="GeneID" id="95980715"/>
<evidence type="ECO:0000256" key="1">
    <source>
        <dbReference type="ARBA" id="ARBA00000382"/>
    </source>
</evidence>
<reference evidence="12 13" key="1">
    <citation type="submission" date="2024-07" db="EMBL/GenBank/DDBJ databases">
        <title>Draft sequence of the Neodothiora populina.</title>
        <authorList>
            <person name="Drown D.D."/>
            <person name="Schuette U.S."/>
            <person name="Buechlein A.B."/>
            <person name="Rusch D.R."/>
            <person name="Winton L.W."/>
            <person name="Adams G.A."/>
        </authorList>
    </citation>
    <scope>NUCLEOTIDE SEQUENCE [LARGE SCALE GENOMIC DNA]</scope>
    <source>
        <strain evidence="12 13">CPC 39397</strain>
    </source>
</reference>
<dbReference type="PANTHER" id="PTHR31737:SF2">
    <property type="entry name" value="PROTEIN TOS1"/>
    <property type="match status" value="1"/>
</dbReference>
<dbReference type="EC" id="3.2.1.39" evidence="3"/>
<proteinExistence type="inferred from homology"/>
<evidence type="ECO:0000256" key="2">
    <source>
        <dbReference type="ARBA" id="ARBA00006055"/>
    </source>
</evidence>